<dbReference type="PANTHER" id="PTHR37162">
    <property type="entry name" value="HAT FAMILY DIMERISATION DOMAINCONTAINING PROTEIN-RELATED"/>
    <property type="match status" value="1"/>
</dbReference>
<dbReference type="RefSeq" id="XP_008180329.2">
    <property type="nucleotide sequence ID" value="XM_008182107.3"/>
</dbReference>
<organism evidence="2 3">
    <name type="scientific">Acyrthosiphon pisum</name>
    <name type="common">Pea aphid</name>
    <dbReference type="NCBI Taxonomy" id="7029"/>
    <lineage>
        <taxon>Eukaryota</taxon>
        <taxon>Metazoa</taxon>
        <taxon>Ecdysozoa</taxon>
        <taxon>Arthropoda</taxon>
        <taxon>Hexapoda</taxon>
        <taxon>Insecta</taxon>
        <taxon>Pterygota</taxon>
        <taxon>Neoptera</taxon>
        <taxon>Paraneoptera</taxon>
        <taxon>Hemiptera</taxon>
        <taxon>Sternorrhyncha</taxon>
        <taxon>Aphidomorpha</taxon>
        <taxon>Aphidoidea</taxon>
        <taxon>Aphididae</taxon>
        <taxon>Macrosiphini</taxon>
        <taxon>Acyrthosiphon</taxon>
    </lineage>
</organism>
<reference evidence="2" key="2">
    <citation type="submission" date="2022-06" db="UniProtKB">
        <authorList>
            <consortium name="EnsemblMetazoa"/>
        </authorList>
    </citation>
    <scope>IDENTIFICATION</scope>
</reference>
<dbReference type="EnsemblMetazoa" id="XM_008182107.3">
    <property type="protein sequence ID" value="XP_008180329.2"/>
    <property type="gene ID" value="LOC100573861"/>
</dbReference>
<dbReference type="Proteomes" id="UP000007819">
    <property type="component" value="Chromosome X"/>
</dbReference>
<dbReference type="SUPFAM" id="SSF53098">
    <property type="entry name" value="Ribonuclease H-like"/>
    <property type="match status" value="1"/>
</dbReference>
<reference evidence="3" key="1">
    <citation type="submission" date="2010-06" db="EMBL/GenBank/DDBJ databases">
        <authorList>
            <person name="Jiang H."/>
            <person name="Abraham K."/>
            <person name="Ali S."/>
            <person name="Alsbrooks S.L."/>
            <person name="Anim B.N."/>
            <person name="Anosike U.S."/>
            <person name="Attaway T."/>
            <person name="Bandaranaike D.P."/>
            <person name="Battles P.K."/>
            <person name="Bell S.N."/>
            <person name="Bell A.V."/>
            <person name="Beltran B."/>
            <person name="Bickham C."/>
            <person name="Bustamante Y."/>
            <person name="Caleb T."/>
            <person name="Canada A."/>
            <person name="Cardenas V."/>
            <person name="Carter K."/>
            <person name="Chacko J."/>
            <person name="Chandrabose M.N."/>
            <person name="Chavez D."/>
            <person name="Chavez A."/>
            <person name="Chen L."/>
            <person name="Chu H.-S."/>
            <person name="Claassen K.J."/>
            <person name="Cockrell R."/>
            <person name="Collins M."/>
            <person name="Cooper J.A."/>
            <person name="Cree A."/>
            <person name="Curry S.M."/>
            <person name="Da Y."/>
            <person name="Dao M.D."/>
            <person name="Das B."/>
            <person name="Davila M.-L."/>
            <person name="Davy-Carroll L."/>
            <person name="Denson S."/>
            <person name="Dinh H."/>
            <person name="Ebong V.E."/>
            <person name="Edwards J.R."/>
            <person name="Egan A."/>
            <person name="El-Daye J."/>
            <person name="Escobedo L."/>
            <person name="Fernandez S."/>
            <person name="Fernando P.R."/>
            <person name="Flagg N."/>
            <person name="Forbes L.D."/>
            <person name="Fowler R.G."/>
            <person name="Fu Q."/>
            <person name="Gabisi R.A."/>
            <person name="Ganer J."/>
            <person name="Garbino Pronczuk A."/>
            <person name="Garcia R.M."/>
            <person name="Garner T."/>
            <person name="Garrett T.E."/>
            <person name="Gonzalez D.A."/>
            <person name="Hamid H."/>
            <person name="Hawkins E.S."/>
            <person name="Hirani K."/>
            <person name="Hogues M.E."/>
            <person name="Hollins B."/>
            <person name="Hsiao C.-H."/>
            <person name="Jabil R."/>
            <person name="James M.L."/>
            <person name="Jhangiani S.N."/>
            <person name="Johnson B."/>
            <person name="Johnson Q."/>
            <person name="Joshi V."/>
            <person name="Kalu J.B."/>
            <person name="Kam C."/>
            <person name="Kashfia A."/>
            <person name="Keebler J."/>
            <person name="Kisamo H."/>
            <person name="Kovar C.L."/>
            <person name="Lago L.A."/>
            <person name="Lai C.-Y."/>
            <person name="Laidlaw J."/>
            <person name="Lara F."/>
            <person name="Le T.-K."/>
            <person name="Lee S.L."/>
            <person name="Legall F.H."/>
            <person name="Lemon S.J."/>
            <person name="Lewis L.R."/>
            <person name="Li B."/>
            <person name="Liu Y."/>
            <person name="Liu Y.-S."/>
            <person name="Lopez J."/>
            <person name="Lozado R.J."/>
            <person name="Lu J."/>
            <person name="Madu R.C."/>
            <person name="Maheshwari M."/>
            <person name="Maheshwari R."/>
            <person name="Malloy K."/>
            <person name="Martinez E."/>
            <person name="Mathew T."/>
            <person name="Mercado I.C."/>
            <person name="Mercado C."/>
            <person name="Meyer B."/>
            <person name="Montgomery K."/>
            <person name="Morgan M.B."/>
            <person name="Munidasa M."/>
            <person name="Nazareth L.V."/>
            <person name="Nelson J."/>
            <person name="Ng B.M."/>
            <person name="Nguyen N.B."/>
            <person name="Nguyen P.Q."/>
            <person name="Nguyen T."/>
            <person name="Obregon M."/>
            <person name="Okwuonu G.O."/>
            <person name="Onwere C.G."/>
            <person name="Orozco G."/>
            <person name="Parra A."/>
            <person name="Patel S."/>
            <person name="Patil S."/>
            <person name="Perez A."/>
            <person name="Perez Y."/>
            <person name="Pham C."/>
            <person name="Primus E.L."/>
            <person name="Pu L.-L."/>
            <person name="Puazo M."/>
            <person name="Qin X."/>
            <person name="Quiroz J.B."/>
            <person name="Reese J."/>
            <person name="Richards S."/>
            <person name="Rives C.M."/>
            <person name="Robberts R."/>
            <person name="Ruiz S.J."/>
            <person name="Ruiz M.J."/>
            <person name="Santibanez J."/>
            <person name="Schneider B.W."/>
            <person name="Sisson I."/>
            <person name="Smith M."/>
            <person name="Sodergren E."/>
            <person name="Song X.-Z."/>
            <person name="Song B.B."/>
            <person name="Summersgill H."/>
            <person name="Thelus R."/>
            <person name="Thornton R.D."/>
            <person name="Trejos Z.Y."/>
            <person name="Usmani K."/>
            <person name="Vattathil S."/>
            <person name="Villasana D."/>
            <person name="Walker D.L."/>
            <person name="Wang S."/>
            <person name="Wang K."/>
            <person name="White C.S."/>
            <person name="Williams A.C."/>
            <person name="Williamson J."/>
            <person name="Wilson K."/>
            <person name="Woghiren I.O."/>
            <person name="Woodworth J.R."/>
            <person name="Worley K.C."/>
            <person name="Wright R.A."/>
            <person name="Wu W."/>
            <person name="Young L."/>
            <person name="Zhang L."/>
            <person name="Zhang J."/>
            <person name="Zhu Y."/>
            <person name="Muzny D.M."/>
            <person name="Weinstock G."/>
            <person name="Gibbs R.A."/>
        </authorList>
    </citation>
    <scope>NUCLEOTIDE SEQUENCE [LARGE SCALE GENOMIC DNA]</scope>
    <source>
        <strain evidence="3">LSR1</strain>
    </source>
</reference>
<name>A0A8R1X1W4_ACYPI</name>
<feature type="domain" description="HAT C-terminal dimerisation" evidence="1">
    <location>
        <begin position="301"/>
        <end position="349"/>
    </location>
</feature>
<proteinExistence type="predicted"/>
<evidence type="ECO:0000313" key="3">
    <source>
        <dbReference type="Proteomes" id="UP000007819"/>
    </source>
</evidence>
<evidence type="ECO:0000259" key="1">
    <source>
        <dbReference type="Pfam" id="PF05699"/>
    </source>
</evidence>
<dbReference type="GeneID" id="100573861"/>
<protein>
    <recommendedName>
        <fullName evidence="1">HAT C-terminal dimerisation domain-containing protein</fullName>
    </recommendedName>
</protein>
<dbReference type="InterPro" id="IPR008906">
    <property type="entry name" value="HATC_C_dom"/>
</dbReference>
<dbReference type="GO" id="GO:0046983">
    <property type="term" value="F:protein dimerization activity"/>
    <property type="evidence" value="ECO:0007669"/>
    <property type="project" value="InterPro"/>
</dbReference>
<dbReference type="PANTHER" id="PTHR37162:SF1">
    <property type="entry name" value="BED-TYPE DOMAIN-CONTAINING PROTEIN"/>
    <property type="match status" value="1"/>
</dbReference>
<accession>A0A8R1X1W4</accession>
<dbReference type="OrthoDB" id="6617571at2759"/>
<keyword evidence="3" id="KW-1185">Reference proteome</keyword>
<dbReference type="InterPro" id="IPR012337">
    <property type="entry name" value="RNaseH-like_sf"/>
</dbReference>
<dbReference type="AlphaFoldDB" id="A0A8R1X1W4"/>
<dbReference type="Pfam" id="PF05699">
    <property type="entry name" value="Dimer_Tnp_hAT"/>
    <property type="match status" value="1"/>
</dbReference>
<evidence type="ECO:0000313" key="2">
    <source>
        <dbReference type="EnsemblMetazoa" id="XP_008180329.2"/>
    </source>
</evidence>
<sequence length="418" mass="49165">MQYNDGEACRHLPRSCEDMARNIFNFLKSSSKRHCELEQFQTFLNLDPHRMLHPSQTRWLSLTAVVNRILEQWEALKLYFTDTYLSQRLVSSEHIYNALNDPFMKLYYQFLEWALPKFTRFNQYFQTQGVVITDLHEMIVVLYKDILLCFLKRNYVMQTNLVNINPMNGQYQLVDNELYLGSKVMLNKDNDNIICNNIRRKEFFEKCRQFLQTASLELKKRYNMEDPILMQLSALKQKNALSLEFRQNTPSLINLMKFLPCIVDINDSKVQQIDDQWRKLPISATLIPEDIEFEVQIDIFWWKIMNHSSEFTELCDFVLAVLSLPHANADCERIFSSINGLKTKIRSKLITHTVSGVLHTKQCITSGRESNQNCTNFEPTSDMLSRMTSKSLYIKTNEEKETETSDDTTQETIELVIC</sequence>
<dbReference type="KEGG" id="api:100573861"/>